<sequence length="81" mass="9313">MQILRDLSSFVLKSDLATLGVGFVAGAGFELFKINFSLLNVSFYKVFNERQLRRELSEFEETLVNRNKILRSRLEGLQNAN</sequence>
<name>A0A914HEH9_GLORO</name>
<dbReference type="Proteomes" id="UP000887572">
    <property type="component" value="Unplaced"/>
</dbReference>
<reference evidence="2" key="1">
    <citation type="submission" date="2022-11" db="UniProtKB">
        <authorList>
            <consortium name="WormBaseParasite"/>
        </authorList>
    </citation>
    <scope>IDENTIFICATION</scope>
</reference>
<accession>A0A914HEH9</accession>
<organism evidence="1 2">
    <name type="scientific">Globodera rostochiensis</name>
    <name type="common">Golden nematode worm</name>
    <name type="synonym">Heterodera rostochiensis</name>
    <dbReference type="NCBI Taxonomy" id="31243"/>
    <lineage>
        <taxon>Eukaryota</taxon>
        <taxon>Metazoa</taxon>
        <taxon>Ecdysozoa</taxon>
        <taxon>Nematoda</taxon>
        <taxon>Chromadorea</taxon>
        <taxon>Rhabditida</taxon>
        <taxon>Tylenchina</taxon>
        <taxon>Tylenchomorpha</taxon>
        <taxon>Tylenchoidea</taxon>
        <taxon>Heteroderidae</taxon>
        <taxon>Heteroderinae</taxon>
        <taxon>Globodera</taxon>
    </lineage>
</organism>
<keyword evidence="1" id="KW-1185">Reference proteome</keyword>
<proteinExistence type="predicted"/>
<dbReference type="AlphaFoldDB" id="A0A914HEH9"/>
<evidence type="ECO:0000313" key="2">
    <source>
        <dbReference type="WBParaSite" id="Gr19_v10_g15879.t1"/>
    </source>
</evidence>
<dbReference type="WBParaSite" id="Gr19_v10_g15879.t1">
    <property type="protein sequence ID" value="Gr19_v10_g15879.t1"/>
    <property type="gene ID" value="Gr19_v10_g15879"/>
</dbReference>
<evidence type="ECO:0000313" key="1">
    <source>
        <dbReference type="Proteomes" id="UP000887572"/>
    </source>
</evidence>
<protein>
    <submittedName>
        <fullName evidence="2">Uncharacterized protein</fullName>
    </submittedName>
</protein>